<dbReference type="SUPFAM" id="SSF56112">
    <property type="entry name" value="Protein kinase-like (PK-like)"/>
    <property type="match status" value="1"/>
</dbReference>
<name>A0A914RAD3_PAREQ</name>
<dbReference type="AlphaFoldDB" id="A0A914RAD3"/>
<keyword evidence="1" id="KW-1185">Reference proteome</keyword>
<sequence length="42" mass="5028">MTQMRHPRIAQIYDAFSTPDNDIILVMEVLLCNLYRKILYVE</sequence>
<protein>
    <submittedName>
        <fullName evidence="2">Protein kinase domain-containing protein</fullName>
    </submittedName>
</protein>
<dbReference type="Proteomes" id="UP000887564">
    <property type="component" value="Unplaced"/>
</dbReference>
<evidence type="ECO:0000313" key="2">
    <source>
        <dbReference type="WBParaSite" id="PEQ_0000344401-mRNA-1"/>
    </source>
</evidence>
<accession>A0A914RAD3</accession>
<reference evidence="2" key="1">
    <citation type="submission" date="2022-11" db="UniProtKB">
        <authorList>
            <consortium name="WormBaseParasite"/>
        </authorList>
    </citation>
    <scope>IDENTIFICATION</scope>
</reference>
<organism evidence="1 2">
    <name type="scientific">Parascaris equorum</name>
    <name type="common">Equine roundworm</name>
    <dbReference type="NCBI Taxonomy" id="6256"/>
    <lineage>
        <taxon>Eukaryota</taxon>
        <taxon>Metazoa</taxon>
        <taxon>Ecdysozoa</taxon>
        <taxon>Nematoda</taxon>
        <taxon>Chromadorea</taxon>
        <taxon>Rhabditida</taxon>
        <taxon>Spirurina</taxon>
        <taxon>Ascaridomorpha</taxon>
        <taxon>Ascaridoidea</taxon>
        <taxon>Ascarididae</taxon>
        <taxon>Parascaris</taxon>
    </lineage>
</organism>
<dbReference type="Gene3D" id="3.30.200.20">
    <property type="entry name" value="Phosphorylase Kinase, domain 1"/>
    <property type="match status" value="1"/>
</dbReference>
<dbReference type="WBParaSite" id="PEQ_0000344401-mRNA-1">
    <property type="protein sequence ID" value="PEQ_0000344401-mRNA-1"/>
    <property type="gene ID" value="PEQ_0000344401"/>
</dbReference>
<evidence type="ECO:0000313" key="1">
    <source>
        <dbReference type="Proteomes" id="UP000887564"/>
    </source>
</evidence>
<dbReference type="InterPro" id="IPR011009">
    <property type="entry name" value="Kinase-like_dom_sf"/>
</dbReference>
<proteinExistence type="predicted"/>